<dbReference type="EMBL" id="JACAGK010000045">
    <property type="protein sequence ID" value="MDM1049409.1"/>
    <property type="molecule type" value="Genomic_DNA"/>
</dbReference>
<comment type="caution">
    <text evidence="2">The sequence shown here is derived from an EMBL/GenBank/DDBJ whole genome shotgun (WGS) entry which is preliminary data.</text>
</comment>
<gene>
    <name evidence="2" type="ORF">HX018_14290</name>
</gene>
<sequence>MSKIKFLKDHVNGIKKGDEGEFTEGRANYLVRTGVAEYVTEAEPKQAVKQTKQKLKTTKSEPCKTC</sequence>
<accession>A0ABT7NQ75</accession>
<proteinExistence type="predicted"/>
<keyword evidence="3" id="KW-1185">Reference proteome</keyword>
<reference evidence="2" key="2">
    <citation type="journal article" date="2022" name="Sci. Total Environ.">
        <title>Prevalence, transmission, and molecular epidemiology of tet(X)-positive bacteria among humans, animals, and environmental niches in China: An epidemiological, and genomic-based study.</title>
        <authorList>
            <person name="Dong N."/>
            <person name="Zeng Y."/>
            <person name="Cai C."/>
            <person name="Sun C."/>
            <person name="Lu J."/>
            <person name="Liu C."/>
            <person name="Zhou H."/>
            <person name="Sun Q."/>
            <person name="Shu L."/>
            <person name="Wang H."/>
            <person name="Wang Y."/>
            <person name="Wang S."/>
            <person name="Wu C."/>
            <person name="Chan E.W."/>
            <person name="Chen G."/>
            <person name="Shen Z."/>
            <person name="Chen S."/>
            <person name="Zhang R."/>
        </authorList>
    </citation>
    <scope>NUCLEOTIDE SEQUENCE</scope>
    <source>
        <strain evidence="2">R1692</strain>
    </source>
</reference>
<evidence type="ECO:0000313" key="2">
    <source>
        <dbReference type="EMBL" id="MDM1049409.1"/>
    </source>
</evidence>
<organism evidence="2 3">
    <name type="scientific">Sphingobacterium hotanense</name>
    <dbReference type="NCBI Taxonomy" id="649196"/>
    <lineage>
        <taxon>Bacteria</taxon>
        <taxon>Pseudomonadati</taxon>
        <taxon>Bacteroidota</taxon>
        <taxon>Sphingobacteriia</taxon>
        <taxon>Sphingobacteriales</taxon>
        <taxon>Sphingobacteriaceae</taxon>
        <taxon>Sphingobacterium</taxon>
    </lineage>
</organism>
<evidence type="ECO:0000313" key="3">
    <source>
        <dbReference type="Proteomes" id="UP001170954"/>
    </source>
</evidence>
<reference evidence="2" key="1">
    <citation type="submission" date="2020-06" db="EMBL/GenBank/DDBJ databases">
        <authorList>
            <person name="Dong N."/>
        </authorList>
    </citation>
    <scope>NUCLEOTIDE SEQUENCE</scope>
    <source>
        <strain evidence="2">R1692</strain>
    </source>
</reference>
<dbReference type="RefSeq" id="WP_286651842.1">
    <property type="nucleotide sequence ID" value="NZ_JACAGK010000045.1"/>
</dbReference>
<feature type="region of interest" description="Disordered" evidence="1">
    <location>
        <begin position="46"/>
        <end position="66"/>
    </location>
</feature>
<dbReference type="Proteomes" id="UP001170954">
    <property type="component" value="Unassembled WGS sequence"/>
</dbReference>
<evidence type="ECO:0000256" key="1">
    <source>
        <dbReference type="SAM" id="MobiDB-lite"/>
    </source>
</evidence>
<name>A0ABT7NQ75_9SPHI</name>
<protein>
    <submittedName>
        <fullName evidence="2">Uncharacterized protein</fullName>
    </submittedName>
</protein>